<name>A0A316YTJ3_9BASI</name>
<dbReference type="SUPFAM" id="SSF48600">
    <property type="entry name" value="Chorismate mutase II"/>
    <property type="match status" value="1"/>
</dbReference>
<sequence length="258" mass="28373">MKSFQLLLVVVLVVVVPILGLNTAWAASSTTAPPSLAALRAELALFESSIVQAYLARHSLSPDFFKGEKELIRKALDRLTSLVDKKYERAANEDEGVFYGGPLKYIFYQRDKGRFGDSSQSQTGSIFDGLFASSPHQPATEEQQRMVEPAAVLDGALLSLISSRIGIGKDVARAKAASDREKYCTKEATSSSSKVRQNLTDQKQVDAVKKSVQDKFTKWSASTPSTDEVQRFVSFFERIIDVTTDVEVYTIKSNQAGC</sequence>
<accession>A0A316YTJ3</accession>
<keyword evidence="6" id="KW-1185">Reference proteome</keyword>
<dbReference type="InterPro" id="IPR036263">
    <property type="entry name" value="Chorismate_II_sf"/>
</dbReference>
<dbReference type="RefSeq" id="XP_025379564.1">
    <property type="nucleotide sequence ID" value="XM_025523977.1"/>
</dbReference>
<organism evidence="5 6">
    <name type="scientific">Acaromyces ingoldii</name>
    <dbReference type="NCBI Taxonomy" id="215250"/>
    <lineage>
        <taxon>Eukaryota</taxon>
        <taxon>Fungi</taxon>
        <taxon>Dikarya</taxon>
        <taxon>Basidiomycota</taxon>
        <taxon>Ustilaginomycotina</taxon>
        <taxon>Exobasidiomycetes</taxon>
        <taxon>Exobasidiales</taxon>
        <taxon>Cryptobasidiaceae</taxon>
        <taxon>Acaromyces</taxon>
    </lineage>
</organism>
<evidence type="ECO:0000313" key="6">
    <source>
        <dbReference type="Proteomes" id="UP000245768"/>
    </source>
</evidence>
<dbReference type="Proteomes" id="UP000245768">
    <property type="component" value="Unassembled WGS sequence"/>
</dbReference>
<dbReference type="Gene3D" id="1.10.590.10">
    <property type="entry name" value="Chorismate mutase, AroQ class superfamily, eukaryotic"/>
    <property type="match status" value="1"/>
</dbReference>
<dbReference type="EMBL" id="KZ819635">
    <property type="protein sequence ID" value="PWN92366.1"/>
    <property type="molecule type" value="Genomic_DNA"/>
</dbReference>
<feature type="signal peptide" evidence="4">
    <location>
        <begin position="1"/>
        <end position="20"/>
    </location>
</feature>
<keyword evidence="4" id="KW-0732">Signal</keyword>
<dbReference type="GO" id="GO:0009073">
    <property type="term" value="P:aromatic amino acid family biosynthetic process"/>
    <property type="evidence" value="ECO:0007669"/>
    <property type="project" value="InterPro"/>
</dbReference>
<dbReference type="GeneID" id="37045893"/>
<proteinExistence type="predicted"/>
<feature type="chain" id="PRO_5016359673" description="chorismate mutase" evidence="4">
    <location>
        <begin position="21"/>
        <end position="258"/>
    </location>
</feature>
<dbReference type="EC" id="5.4.99.5" evidence="1"/>
<comment type="catalytic activity">
    <reaction evidence="3">
        <text>chorismate = prephenate</text>
        <dbReference type="Rhea" id="RHEA:13897"/>
        <dbReference type="ChEBI" id="CHEBI:29748"/>
        <dbReference type="ChEBI" id="CHEBI:29934"/>
        <dbReference type="EC" id="5.4.99.5"/>
    </reaction>
    <physiologicalReaction direction="left-to-right" evidence="3">
        <dbReference type="Rhea" id="RHEA:13898"/>
    </physiologicalReaction>
</comment>
<evidence type="ECO:0000256" key="2">
    <source>
        <dbReference type="ARBA" id="ARBA00023235"/>
    </source>
</evidence>
<dbReference type="InParanoid" id="A0A316YTJ3"/>
<dbReference type="AlphaFoldDB" id="A0A316YTJ3"/>
<gene>
    <name evidence="5" type="ORF">FA10DRAFT_285236</name>
</gene>
<keyword evidence="2" id="KW-0413">Isomerase</keyword>
<protein>
    <recommendedName>
        <fullName evidence="1">chorismate mutase</fullName>
        <ecNumber evidence="1">5.4.99.5</ecNumber>
    </recommendedName>
</protein>
<dbReference type="InterPro" id="IPR037039">
    <property type="entry name" value="CM_AroQ_sf_eucaryotic"/>
</dbReference>
<dbReference type="GO" id="GO:0046417">
    <property type="term" value="P:chorismate metabolic process"/>
    <property type="evidence" value="ECO:0007669"/>
    <property type="project" value="InterPro"/>
</dbReference>
<dbReference type="GO" id="GO:0004106">
    <property type="term" value="F:chorismate mutase activity"/>
    <property type="evidence" value="ECO:0007669"/>
    <property type="project" value="UniProtKB-EC"/>
</dbReference>
<evidence type="ECO:0000256" key="1">
    <source>
        <dbReference type="ARBA" id="ARBA00012404"/>
    </source>
</evidence>
<reference evidence="5" key="1">
    <citation type="journal article" date="2018" name="Mol. Biol. Evol.">
        <title>Broad Genomic Sampling Reveals a Smut Pathogenic Ancestry of the Fungal Clade Ustilaginomycotina.</title>
        <authorList>
            <person name="Kijpornyongpan T."/>
            <person name="Mondo S.J."/>
            <person name="Barry K."/>
            <person name="Sandor L."/>
            <person name="Lee J."/>
            <person name="Lipzen A."/>
            <person name="Pangilinan J."/>
            <person name="LaButti K."/>
            <person name="Hainaut M."/>
            <person name="Henrissat B."/>
            <person name="Grigoriev I.V."/>
            <person name="Spatafora J.W."/>
            <person name="Aime M.C."/>
        </authorList>
    </citation>
    <scope>NUCLEOTIDE SEQUENCE [LARGE SCALE GENOMIC DNA]</scope>
    <source>
        <strain evidence="5">MCA 4198</strain>
    </source>
</reference>
<evidence type="ECO:0000256" key="4">
    <source>
        <dbReference type="SAM" id="SignalP"/>
    </source>
</evidence>
<evidence type="ECO:0000256" key="3">
    <source>
        <dbReference type="ARBA" id="ARBA00023979"/>
    </source>
</evidence>
<evidence type="ECO:0000313" key="5">
    <source>
        <dbReference type="EMBL" id="PWN92366.1"/>
    </source>
</evidence>